<dbReference type="STRING" id="1276258.SAPIS_v1c04140"/>
<evidence type="ECO:0000313" key="2">
    <source>
        <dbReference type="EMBL" id="AHB36260.1"/>
    </source>
</evidence>
<evidence type="ECO:0000313" key="3">
    <source>
        <dbReference type="Proteomes" id="UP000018550"/>
    </source>
</evidence>
<dbReference type="OrthoDB" id="389774at2"/>
<dbReference type="RefSeq" id="WP_023789194.1">
    <property type="nucleotide sequence ID" value="NC_022998.1"/>
</dbReference>
<gene>
    <name evidence="2" type="ORF">SAPIS_v1c04140</name>
</gene>
<accession>V5RKC3</accession>
<sequence>MSKKTLIDNDKTVELAFEELLELSTMELENLSFSIETNSKKTPQPNKISYDNLSGIQKIIFDAKNKNTNIKKEIKYTPESSDEREIIMRASQKGKSAYDSDVLRELILNRQKQKRNSNNLSSLINNVKKNKDDYNK</sequence>
<dbReference type="HOGENOM" id="CLU_1874132_0_0_14"/>
<dbReference type="AlphaFoldDB" id="V5RKC3"/>
<dbReference type="Proteomes" id="UP000018550">
    <property type="component" value="Chromosome"/>
</dbReference>
<proteinExistence type="predicted"/>
<evidence type="ECO:0000256" key="1">
    <source>
        <dbReference type="SAM" id="MobiDB-lite"/>
    </source>
</evidence>
<organism evidence="2 3">
    <name type="scientific">Spiroplasma apis B31</name>
    <dbReference type="NCBI Taxonomy" id="1276258"/>
    <lineage>
        <taxon>Bacteria</taxon>
        <taxon>Bacillati</taxon>
        <taxon>Mycoplasmatota</taxon>
        <taxon>Mollicutes</taxon>
        <taxon>Entomoplasmatales</taxon>
        <taxon>Spiroplasmataceae</taxon>
        <taxon>Spiroplasma</taxon>
    </lineage>
</organism>
<dbReference type="EMBL" id="CP006682">
    <property type="protein sequence ID" value="AHB36260.1"/>
    <property type="molecule type" value="Genomic_DNA"/>
</dbReference>
<dbReference type="PATRIC" id="fig|1276258.3.peg.413"/>
<reference evidence="2 3" key="1">
    <citation type="journal article" date="2014" name="Genome Announc.">
        <title>Complete Genome Sequence of Spiroplasma apis B31T (ATCC 33834), a Bacterium Associated with May Disease of Honeybees (Apis mellifera).</title>
        <authorList>
            <person name="Ku C."/>
            <person name="Lo W.S."/>
            <person name="Chen L.L."/>
            <person name="Kuo C.H."/>
        </authorList>
    </citation>
    <scope>NUCLEOTIDE SEQUENCE [LARGE SCALE GENOMIC DNA]</scope>
    <source>
        <strain evidence="2">B31</strain>
    </source>
</reference>
<feature type="region of interest" description="Disordered" evidence="1">
    <location>
        <begin position="114"/>
        <end position="136"/>
    </location>
</feature>
<feature type="compositionally biased region" description="Low complexity" evidence="1">
    <location>
        <begin position="116"/>
        <end position="127"/>
    </location>
</feature>
<name>V5RKC3_SPIAP</name>
<keyword evidence="3" id="KW-1185">Reference proteome</keyword>
<protein>
    <submittedName>
        <fullName evidence="2">Uncharacterized protein</fullName>
    </submittedName>
</protein>
<dbReference type="KEGG" id="sapi:SAPIS_v1c04140"/>